<organism evidence="1 2">
    <name type="scientific">Paenibacillus hemerocallicola</name>
    <dbReference type="NCBI Taxonomy" id="1172614"/>
    <lineage>
        <taxon>Bacteria</taxon>
        <taxon>Bacillati</taxon>
        <taxon>Bacillota</taxon>
        <taxon>Bacilli</taxon>
        <taxon>Bacillales</taxon>
        <taxon>Paenibacillaceae</taxon>
        <taxon>Paenibacillus</taxon>
    </lineage>
</organism>
<dbReference type="OrthoDB" id="2602196at2"/>
<evidence type="ECO:0000313" key="2">
    <source>
        <dbReference type="Proteomes" id="UP000307943"/>
    </source>
</evidence>
<protein>
    <submittedName>
        <fullName evidence="1">Uncharacterized protein</fullName>
    </submittedName>
</protein>
<keyword evidence="2" id="KW-1185">Reference proteome</keyword>
<dbReference type="EMBL" id="VDCQ01000049">
    <property type="protein sequence ID" value="TNJ63062.1"/>
    <property type="molecule type" value="Genomic_DNA"/>
</dbReference>
<proteinExistence type="predicted"/>
<sequence>MIREWTTRIITVLTLAAVLLFGLLGYYERNPEAFAAASVPASLPQPIGSEQLFDPAAIRAGDTIAGMSAESVTAGTHGVNSVTVRFLGDREVSGRFEVLDVETEAYNPGDVVFTVDEKSAASLPKARTFHEVPNRFALHFAKETDKDIFGAAGSTGTGSIVITDYTAVYADTLEGIPDKAAFAEVKTLHVIPPFRPEQNNPDFDKEMKTFPALKLDPKRATAKPGAVYDWLESVNKTFYGLAYNGKRISASQRGQVGQWLRGAFTEARTDQLLHTHVPEVEGGYLIGGGSSGLIPPVVIKEVRDPLLTAGPDGEYVFTVTWIVSGTQDAKLTCYLRYEAAGWKIDRYEYEMI</sequence>
<name>A0A5C4T1T0_9BACL</name>
<comment type="caution">
    <text evidence="1">The sequence shown here is derived from an EMBL/GenBank/DDBJ whole genome shotgun (WGS) entry which is preliminary data.</text>
</comment>
<reference evidence="1 2" key="1">
    <citation type="submission" date="2019-05" db="EMBL/GenBank/DDBJ databases">
        <title>We sequenced the genome of Paenibacillus hemerocallicola KCTC 33185 for further insight into its adaptation and study the phylogeny of Paenibacillus.</title>
        <authorList>
            <person name="Narsing Rao M.P."/>
        </authorList>
    </citation>
    <scope>NUCLEOTIDE SEQUENCE [LARGE SCALE GENOMIC DNA]</scope>
    <source>
        <strain evidence="1 2">KCTC 33185</strain>
    </source>
</reference>
<dbReference type="RefSeq" id="WP_139605494.1">
    <property type="nucleotide sequence ID" value="NZ_VDCQ01000049.1"/>
</dbReference>
<dbReference type="Proteomes" id="UP000307943">
    <property type="component" value="Unassembled WGS sequence"/>
</dbReference>
<gene>
    <name evidence="1" type="ORF">FE784_27710</name>
</gene>
<accession>A0A5C4T1T0</accession>
<dbReference type="AlphaFoldDB" id="A0A5C4T1T0"/>
<evidence type="ECO:0000313" key="1">
    <source>
        <dbReference type="EMBL" id="TNJ63062.1"/>
    </source>
</evidence>